<dbReference type="PANTHER" id="PTHR11005">
    <property type="entry name" value="LYSOSOMAL ACID LIPASE-RELATED"/>
    <property type="match status" value="1"/>
</dbReference>
<dbReference type="Proteomes" id="UP000079169">
    <property type="component" value="Unplaced"/>
</dbReference>
<dbReference type="InterPro" id="IPR006693">
    <property type="entry name" value="AB_hydrolase_lipase"/>
</dbReference>
<name>A0A3Q0JJ12_DIACI</name>
<dbReference type="Gene3D" id="3.40.50.1820">
    <property type="entry name" value="alpha/beta hydrolase"/>
    <property type="match status" value="1"/>
</dbReference>
<protein>
    <submittedName>
        <fullName evidence="3">Lipase 1-like</fullName>
    </submittedName>
</protein>
<evidence type="ECO:0000313" key="3">
    <source>
        <dbReference type="RefSeq" id="XP_026686755.1"/>
    </source>
</evidence>
<dbReference type="GO" id="GO:0006629">
    <property type="term" value="P:lipid metabolic process"/>
    <property type="evidence" value="ECO:0007669"/>
    <property type="project" value="InterPro"/>
</dbReference>
<dbReference type="AlphaFoldDB" id="A0A3Q0JJ12"/>
<dbReference type="STRING" id="121845.A0A3Q0JJ12"/>
<gene>
    <name evidence="3" type="primary">LOC103519455</name>
</gene>
<dbReference type="InterPro" id="IPR029058">
    <property type="entry name" value="AB_hydrolase_fold"/>
</dbReference>
<dbReference type="RefSeq" id="XP_026686755.1">
    <property type="nucleotide sequence ID" value="XM_026830954.1"/>
</dbReference>
<sequence>MRTTEIIRYWGYPAEEHKVTTKDGYILTNFRIPNPGGYPLLFLHGLTSSSDCFLGRNPSVDIVFLLWKRGYDIWLWNARGNLYSREHVNLTTKQSKFYQFSYHEMGLYDTPALIDYILAETGHKTLITLGHSLGSTNVLIATSLRPEYQAKVRLNIMWGQGCLINHIRLREVLTSVYSSYMRWIFDGNTQSVLEIGKNQDRSLRKVCGPKSPVVKICMTILALVSGFQSNQTVE</sequence>
<keyword evidence="2" id="KW-1185">Reference proteome</keyword>
<feature type="domain" description="Partial AB-hydrolase lipase" evidence="1">
    <location>
        <begin position="3"/>
        <end position="54"/>
    </location>
</feature>
<dbReference type="Pfam" id="PF04083">
    <property type="entry name" value="Abhydro_lipase"/>
    <property type="match status" value="1"/>
</dbReference>
<feature type="non-terminal residue" evidence="3">
    <location>
        <position position="234"/>
    </location>
</feature>
<dbReference type="PaxDb" id="121845-A0A3Q0JJ12"/>
<dbReference type="GeneID" id="103519455"/>
<proteinExistence type="predicted"/>
<evidence type="ECO:0000259" key="1">
    <source>
        <dbReference type="Pfam" id="PF04083"/>
    </source>
</evidence>
<accession>A0A3Q0JJ12</accession>
<organism evidence="2 3">
    <name type="scientific">Diaphorina citri</name>
    <name type="common">Asian citrus psyllid</name>
    <dbReference type="NCBI Taxonomy" id="121845"/>
    <lineage>
        <taxon>Eukaryota</taxon>
        <taxon>Metazoa</taxon>
        <taxon>Ecdysozoa</taxon>
        <taxon>Arthropoda</taxon>
        <taxon>Hexapoda</taxon>
        <taxon>Insecta</taxon>
        <taxon>Pterygota</taxon>
        <taxon>Neoptera</taxon>
        <taxon>Paraneoptera</taxon>
        <taxon>Hemiptera</taxon>
        <taxon>Sternorrhyncha</taxon>
        <taxon>Psylloidea</taxon>
        <taxon>Psyllidae</taxon>
        <taxon>Diaphorininae</taxon>
        <taxon>Diaphorina</taxon>
    </lineage>
</organism>
<evidence type="ECO:0000313" key="2">
    <source>
        <dbReference type="Proteomes" id="UP000079169"/>
    </source>
</evidence>
<reference evidence="3" key="1">
    <citation type="submission" date="2025-08" db="UniProtKB">
        <authorList>
            <consortium name="RefSeq"/>
        </authorList>
    </citation>
    <scope>IDENTIFICATION</scope>
</reference>
<dbReference type="KEGG" id="dci:103519455"/>
<dbReference type="SUPFAM" id="SSF53474">
    <property type="entry name" value="alpha/beta-Hydrolases"/>
    <property type="match status" value="1"/>
</dbReference>